<name>A0ABU5E318_9PROT</name>
<dbReference type="Gene3D" id="1.20.1600.10">
    <property type="entry name" value="Outer membrane efflux proteins (OEP)"/>
    <property type="match status" value="1"/>
</dbReference>
<sequence>MKHLASLAVIAALLGGCSLIPDYDQPAAPVANTWPTGPAYLPASTSSQRALADIAWQDYFVDDKLRQVIELALRNNRDLRIATLNIEKAQAEYRVSVADLLPTVNANANADITRTGRRNSATGVATTTKSYAAQVTISAYELDLFGRIRSLNEQALEQYFSTVETMHAAQISLIAEVATAYLTLQADQEQLKLAEDTLASQQNSLDLTKRTFESGIASELDVHQAETSVDTARLDIAQYTTAVAQDLNALTLLLGAAVPADALPDGGISPVTAMTDIPGGLPSDVLLRRPDVVAAEHDLKAANANIGAARAAFFPKITLTASSGSVSDAMSTLFKAGTGGWGFAPDIILPIFDMGANQANLDAAKTDKKIEVATYEKTIQTAFREVADALAQRGTIDAQLDAQQSLVHSTEASYNLSSERYKKGVSSYLDVLDSQRSMYTAEQNLIATRLDKAANLITLYKVLGGGWSEGSKPALAATD</sequence>
<dbReference type="PANTHER" id="PTHR30203:SF32">
    <property type="entry name" value="CATION EFFLUX SYSTEM PROTEIN CUSC"/>
    <property type="match status" value="1"/>
</dbReference>
<comment type="subcellular location">
    <subcellularLocation>
        <location evidence="2">Cell membrane</location>
        <topology evidence="2">Lipid-anchor</topology>
    </subcellularLocation>
</comment>
<dbReference type="Gene3D" id="2.20.200.10">
    <property type="entry name" value="Outer membrane efflux proteins (OEP)"/>
    <property type="match status" value="1"/>
</dbReference>
<protein>
    <submittedName>
        <fullName evidence="3">AdeC/AdeK/OprM family multidrug efflux complex outer membrane factor</fullName>
    </submittedName>
</protein>
<keyword evidence="2" id="KW-0472">Membrane</keyword>
<keyword evidence="4" id="KW-1185">Reference proteome</keyword>
<dbReference type="PROSITE" id="PS51257">
    <property type="entry name" value="PROKAR_LIPOPROTEIN"/>
    <property type="match status" value="1"/>
</dbReference>
<comment type="caution">
    <text evidence="3">The sequence shown here is derived from an EMBL/GenBank/DDBJ whole genome shotgun (WGS) entry which is preliminary data.</text>
</comment>
<reference evidence="3 4" key="1">
    <citation type="journal article" date="2013" name="Antonie Van Leeuwenhoek">
        <title>Dongia rigui sp. nov., isolated from freshwater of a large wetland in Korea.</title>
        <authorList>
            <person name="Baik K.S."/>
            <person name="Hwang Y.M."/>
            <person name="Choi J.S."/>
            <person name="Kwon J."/>
            <person name="Seong C.N."/>
        </authorList>
    </citation>
    <scope>NUCLEOTIDE SEQUENCE [LARGE SCALE GENOMIC DNA]</scope>
    <source>
        <strain evidence="3 4">04SU4-P</strain>
    </source>
</reference>
<accession>A0ABU5E318</accession>
<dbReference type="Pfam" id="PF02321">
    <property type="entry name" value="OEP"/>
    <property type="match status" value="2"/>
</dbReference>
<keyword evidence="2" id="KW-1134">Transmembrane beta strand</keyword>
<evidence type="ECO:0000256" key="2">
    <source>
        <dbReference type="RuleBase" id="RU362097"/>
    </source>
</evidence>
<keyword evidence="2" id="KW-0564">Palmitate</keyword>
<dbReference type="InterPro" id="IPR003423">
    <property type="entry name" value="OMP_efflux"/>
</dbReference>
<evidence type="ECO:0000313" key="4">
    <source>
        <dbReference type="Proteomes" id="UP001271769"/>
    </source>
</evidence>
<dbReference type="SUPFAM" id="SSF56954">
    <property type="entry name" value="Outer membrane efflux proteins (OEP)"/>
    <property type="match status" value="1"/>
</dbReference>
<gene>
    <name evidence="3" type="primary">adeC</name>
    <name evidence="3" type="ORF">SMD31_16735</name>
</gene>
<dbReference type="EMBL" id="JAXCLX010000003">
    <property type="protein sequence ID" value="MDY0873589.1"/>
    <property type="molecule type" value="Genomic_DNA"/>
</dbReference>
<dbReference type="InterPro" id="IPR010131">
    <property type="entry name" value="MdtP/NodT-like"/>
</dbReference>
<dbReference type="Proteomes" id="UP001271769">
    <property type="component" value="Unassembled WGS sequence"/>
</dbReference>
<keyword evidence="2" id="KW-0812">Transmembrane</keyword>
<evidence type="ECO:0000313" key="3">
    <source>
        <dbReference type="EMBL" id="MDY0873589.1"/>
    </source>
</evidence>
<keyword evidence="2" id="KW-0449">Lipoprotein</keyword>
<proteinExistence type="inferred from homology"/>
<dbReference type="NCBIfam" id="TIGR01845">
    <property type="entry name" value="outer_NodT"/>
    <property type="match status" value="1"/>
</dbReference>
<dbReference type="RefSeq" id="WP_320502063.1">
    <property type="nucleotide sequence ID" value="NZ_JAXCLX010000003.1"/>
</dbReference>
<organism evidence="3 4">
    <name type="scientific">Dongia rigui</name>
    <dbReference type="NCBI Taxonomy" id="940149"/>
    <lineage>
        <taxon>Bacteria</taxon>
        <taxon>Pseudomonadati</taxon>
        <taxon>Pseudomonadota</taxon>
        <taxon>Alphaproteobacteria</taxon>
        <taxon>Rhodospirillales</taxon>
        <taxon>Dongiaceae</taxon>
        <taxon>Dongia</taxon>
    </lineage>
</organism>
<comment type="similarity">
    <text evidence="1 2">Belongs to the outer membrane factor (OMF) (TC 1.B.17) family.</text>
</comment>
<evidence type="ECO:0000256" key="1">
    <source>
        <dbReference type="ARBA" id="ARBA00007613"/>
    </source>
</evidence>
<dbReference type="PANTHER" id="PTHR30203">
    <property type="entry name" value="OUTER MEMBRANE CATION EFFLUX PROTEIN"/>
    <property type="match status" value="1"/>
</dbReference>